<dbReference type="GO" id="GO:0004519">
    <property type="term" value="F:endonuclease activity"/>
    <property type="evidence" value="ECO:0007669"/>
    <property type="project" value="InterPro"/>
</dbReference>
<protein>
    <submittedName>
        <fullName evidence="1">Uncharacterized protein</fullName>
    </submittedName>
</protein>
<dbReference type="GO" id="GO:0000460">
    <property type="term" value="P:maturation of 5.8S rRNA"/>
    <property type="evidence" value="ECO:0007669"/>
    <property type="project" value="TreeGrafter"/>
</dbReference>
<dbReference type="Pfam" id="PF04031">
    <property type="entry name" value="Las1"/>
    <property type="match status" value="1"/>
</dbReference>
<dbReference type="PANTHER" id="PTHR15002:SF0">
    <property type="entry name" value="RIBOSOMAL BIOGENESIS PROTEIN LAS1L"/>
    <property type="match status" value="1"/>
</dbReference>
<dbReference type="PANTHER" id="PTHR15002">
    <property type="entry name" value="RIBOSOMAL BIOGENESIS PROTEIN LAS1L"/>
    <property type="match status" value="1"/>
</dbReference>
<sequence length="499" mass="57892">MALSQQYVGLMLVPWFNREEWDHVYDLLYEHKDLRGAQSLLKIWKQRTPKLPSAVECTLIIVDAYLFKDSSSEDRTRLLYSASIMRFLNLCCSQEDKQGTFTQKAKSHNFPEWIVNMRHDIAHSCSVPSLELLICALDFCHDWIRDNYWERQKTMLESYSPLKSVSKDEVASALKTYCRIVSLRYLKSCVKTAREIECYESKLKLLISDYRWDNMDSIRTVLSRLLRRLTDEVGEVRQSWLKELIVETIILDGGLLCVYTRDRAYFDVESADRLPKDVLNIWDDLLDFVLDVGCLQLLLERLLRVVNNEIAQAGMRRICGLWIAYLLERLLLTKLIKQAHVKDNIKKSVFQKYPNMRTLSPFVYHSEIEAIFSTVRHLKEIAEDNPNVYTLLFIESLLELCEASAKEAEFVEVIRILVNSKTHTAESVGDFDELSDDVCLDSLRSVPAGTSKRTEKAEPVPKCRFIPVKDFSIFENCAMGILKHQNANINPCLVNEYNL</sequence>
<comment type="caution">
    <text evidence="1">The sequence shown here is derived from an EMBL/GenBank/DDBJ whole genome shotgun (WGS) entry which is preliminary data.</text>
</comment>
<evidence type="ECO:0000313" key="1">
    <source>
        <dbReference type="EMBL" id="KAB0790796.1"/>
    </source>
</evidence>
<dbReference type="OrthoDB" id="10263222at2759"/>
<reference evidence="1 2" key="1">
    <citation type="journal article" date="2018" name="Elife">
        <title>Firefly genomes illuminate parallel origins of bioluminescence in beetles.</title>
        <authorList>
            <person name="Fallon T.R."/>
            <person name="Lower S.E."/>
            <person name="Chang C.H."/>
            <person name="Bessho-Uehara M."/>
            <person name="Martin G.J."/>
            <person name="Bewick A.J."/>
            <person name="Behringer M."/>
            <person name="Debat H.J."/>
            <person name="Wong I."/>
            <person name="Day J.C."/>
            <person name="Suvorov A."/>
            <person name="Silva C.J."/>
            <person name="Stanger-Hall K.F."/>
            <person name="Hall D.W."/>
            <person name="Schmitz R.J."/>
            <person name="Nelson D.R."/>
            <person name="Lewis S.M."/>
            <person name="Shigenobu S."/>
            <person name="Bybee S.M."/>
            <person name="Larracuente A.M."/>
            <person name="Oba Y."/>
            <person name="Weng J.K."/>
        </authorList>
    </citation>
    <scope>NUCLEOTIDE SEQUENCE [LARGE SCALE GENOMIC DNA]</scope>
    <source>
        <strain evidence="1">1611_PpyrPB1</strain>
        <tissue evidence="1">Whole body</tissue>
    </source>
</reference>
<dbReference type="AlphaFoldDB" id="A0A5N4A0G5"/>
<dbReference type="Proteomes" id="UP000327044">
    <property type="component" value="Unassembled WGS sequence"/>
</dbReference>
<dbReference type="GO" id="GO:0090730">
    <property type="term" value="C:Las1 complex"/>
    <property type="evidence" value="ECO:0007669"/>
    <property type="project" value="InterPro"/>
</dbReference>
<keyword evidence="2" id="KW-1185">Reference proteome</keyword>
<gene>
    <name evidence="1" type="ORF">PPYR_15306</name>
</gene>
<dbReference type="EMBL" id="VVIM01000761">
    <property type="protein sequence ID" value="KAB0790796.1"/>
    <property type="molecule type" value="Genomic_DNA"/>
</dbReference>
<name>A0A5N4A0G5_PHOPY</name>
<proteinExistence type="predicted"/>
<evidence type="ECO:0000313" key="2">
    <source>
        <dbReference type="Proteomes" id="UP000327044"/>
    </source>
</evidence>
<dbReference type="InterPro" id="IPR007174">
    <property type="entry name" value="Las1"/>
</dbReference>
<accession>A0A5N4A0G5</accession>
<organism evidence="1 2">
    <name type="scientific">Photinus pyralis</name>
    <name type="common">Common eastern firefly</name>
    <name type="synonym">Lampyris pyralis</name>
    <dbReference type="NCBI Taxonomy" id="7054"/>
    <lineage>
        <taxon>Eukaryota</taxon>
        <taxon>Metazoa</taxon>
        <taxon>Ecdysozoa</taxon>
        <taxon>Arthropoda</taxon>
        <taxon>Hexapoda</taxon>
        <taxon>Insecta</taxon>
        <taxon>Pterygota</taxon>
        <taxon>Neoptera</taxon>
        <taxon>Endopterygota</taxon>
        <taxon>Coleoptera</taxon>
        <taxon>Polyphaga</taxon>
        <taxon>Elateriformia</taxon>
        <taxon>Elateroidea</taxon>
        <taxon>Lampyridae</taxon>
        <taxon>Lampyrinae</taxon>
        <taxon>Photinus</taxon>
    </lineage>
</organism>
<dbReference type="GO" id="GO:0030687">
    <property type="term" value="C:preribosome, large subunit precursor"/>
    <property type="evidence" value="ECO:0007669"/>
    <property type="project" value="TreeGrafter"/>
</dbReference>
<dbReference type="GO" id="GO:0000470">
    <property type="term" value="P:maturation of LSU-rRNA"/>
    <property type="evidence" value="ECO:0007669"/>
    <property type="project" value="TreeGrafter"/>
</dbReference>
<dbReference type="InParanoid" id="A0A5N4A0G5"/>